<protein>
    <submittedName>
        <fullName evidence="3">Uncharacterized protein</fullName>
    </submittedName>
</protein>
<organism evidence="3 4">
    <name type="scientific">Ophiostoma piceae (strain UAMH 11346)</name>
    <name type="common">Sap stain fungus</name>
    <dbReference type="NCBI Taxonomy" id="1262450"/>
    <lineage>
        <taxon>Eukaryota</taxon>
        <taxon>Fungi</taxon>
        <taxon>Dikarya</taxon>
        <taxon>Ascomycota</taxon>
        <taxon>Pezizomycotina</taxon>
        <taxon>Sordariomycetes</taxon>
        <taxon>Sordariomycetidae</taxon>
        <taxon>Ophiostomatales</taxon>
        <taxon>Ophiostomataceae</taxon>
        <taxon>Ophiostoma</taxon>
    </lineage>
</organism>
<gene>
    <name evidence="3" type="ORF">F503_00574</name>
</gene>
<evidence type="ECO:0000256" key="2">
    <source>
        <dbReference type="SAM" id="Phobius"/>
    </source>
</evidence>
<keyword evidence="4" id="KW-1185">Reference proteome</keyword>
<feature type="transmembrane region" description="Helical" evidence="2">
    <location>
        <begin position="139"/>
        <end position="161"/>
    </location>
</feature>
<dbReference type="EMBL" id="KE148150">
    <property type="protein sequence ID" value="EPE07852.1"/>
    <property type="molecule type" value="Genomic_DNA"/>
</dbReference>
<feature type="region of interest" description="Disordered" evidence="1">
    <location>
        <begin position="1"/>
        <end position="20"/>
    </location>
</feature>
<proteinExistence type="predicted"/>
<dbReference type="AlphaFoldDB" id="S3C4Y0"/>
<sequence>MQHSPPDALRGEARPSRSGQTQSVVYKAVMTPIIFVSFLFSLAWVEFRYSVLRSHSHNNSRSSSSSSSSSSSNAHDADDCRHTWMPSWLHHLVYRRQAYQYVVVHKNDKSDSSDKNDNKQNYYHSMQRKLLKMETAEAFRVRTTVLAVMTGGAAVALWGAVASVRWLSARAACHSTAATHAEVVGVVREHVVGIDVAAGAECAVDRGQVVAVGRGYRRHRAAGLKTPR</sequence>
<keyword evidence="2" id="KW-1133">Transmembrane helix</keyword>
<feature type="region of interest" description="Disordered" evidence="1">
    <location>
        <begin position="56"/>
        <end position="76"/>
    </location>
</feature>
<keyword evidence="2" id="KW-0812">Transmembrane</keyword>
<dbReference type="Proteomes" id="UP000016923">
    <property type="component" value="Unassembled WGS sequence"/>
</dbReference>
<feature type="transmembrane region" description="Helical" evidence="2">
    <location>
        <begin position="24"/>
        <end position="45"/>
    </location>
</feature>
<dbReference type="OMA" id="SARAACH"/>
<dbReference type="HOGENOM" id="CLU_1215108_0_0_1"/>
<dbReference type="VEuPathDB" id="FungiDB:F503_00574"/>
<accession>S3C4Y0</accession>
<evidence type="ECO:0000313" key="3">
    <source>
        <dbReference type="EMBL" id="EPE07852.1"/>
    </source>
</evidence>
<evidence type="ECO:0000313" key="4">
    <source>
        <dbReference type="Proteomes" id="UP000016923"/>
    </source>
</evidence>
<feature type="compositionally biased region" description="Low complexity" evidence="1">
    <location>
        <begin position="57"/>
        <end position="72"/>
    </location>
</feature>
<keyword evidence="2" id="KW-0472">Membrane</keyword>
<dbReference type="OrthoDB" id="4156595at2759"/>
<reference evidence="3 4" key="1">
    <citation type="journal article" date="2013" name="BMC Genomics">
        <title>The genome and transcriptome of the pine saprophyte Ophiostoma piceae, and a comparison with the bark beetle-associated pine pathogen Grosmannia clavigera.</title>
        <authorList>
            <person name="Haridas S."/>
            <person name="Wang Y."/>
            <person name="Lim L."/>
            <person name="Massoumi Alamouti S."/>
            <person name="Jackman S."/>
            <person name="Docking R."/>
            <person name="Robertson G."/>
            <person name="Birol I."/>
            <person name="Bohlmann J."/>
            <person name="Breuil C."/>
        </authorList>
    </citation>
    <scope>NUCLEOTIDE SEQUENCE [LARGE SCALE GENOMIC DNA]</scope>
    <source>
        <strain evidence="3 4">UAMH 11346</strain>
    </source>
</reference>
<evidence type="ECO:0000256" key="1">
    <source>
        <dbReference type="SAM" id="MobiDB-lite"/>
    </source>
</evidence>
<dbReference type="eggNOG" id="ENOG502T1TY">
    <property type="taxonomic scope" value="Eukaryota"/>
</dbReference>
<name>S3C4Y0_OPHP1</name>